<gene>
    <name evidence="1" type="ORF">BLA29_000439</name>
</gene>
<proteinExistence type="predicted"/>
<reference evidence="1 2" key="1">
    <citation type="submission" date="2017-03" db="EMBL/GenBank/DDBJ databases">
        <title>Genome Survey of Euroglyphus maynei.</title>
        <authorList>
            <person name="Arlian L.G."/>
            <person name="Morgan M.S."/>
            <person name="Rider S.D."/>
        </authorList>
    </citation>
    <scope>NUCLEOTIDE SEQUENCE [LARGE SCALE GENOMIC DNA]</scope>
    <source>
        <strain evidence="1">Arlian Lab</strain>
        <tissue evidence="1">Whole body</tissue>
    </source>
</reference>
<comment type="caution">
    <text evidence="1">The sequence shown here is derived from an EMBL/GenBank/DDBJ whole genome shotgun (WGS) entry which is preliminary data.</text>
</comment>
<dbReference type="EMBL" id="MUJZ01068849">
    <property type="protein sequence ID" value="OTF69785.1"/>
    <property type="molecule type" value="Genomic_DNA"/>
</dbReference>
<dbReference type="AlphaFoldDB" id="A0A1Y3ARH2"/>
<sequence length="68" mass="7982">MSDNQDHERFECIDELEQNKSKWNLISDLKLLGLLKNTGDGFLNKIRQSLQEIDDLSYKTNVCFDFTL</sequence>
<accession>A0A1Y3ARH2</accession>
<evidence type="ECO:0000313" key="2">
    <source>
        <dbReference type="Proteomes" id="UP000194236"/>
    </source>
</evidence>
<protein>
    <submittedName>
        <fullName evidence="1">Uncharacterized protein</fullName>
    </submittedName>
</protein>
<dbReference type="Proteomes" id="UP000194236">
    <property type="component" value="Unassembled WGS sequence"/>
</dbReference>
<keyword evidence="2" id="KW-1185">Reference proteome</keyword>
<name>A0A1Y3ARH2_EURMA</name>
<organism evidence="1 2">
    <name type="scientific">Euroglyphus maynei</name>
    <name type="common">Mayne's house dust mite</name>
    <dbReference type="NCBI Taxonomy" id="6958"/>
    <lineage>
        <taxon>Eukaryota</taxon>
        <taxon>Metazoa</taxon>
        <taxon>Ecdysozoa</taxon>
        <taxon>Arthropoda</taxon>
        <taxon>Chelicerata</taxon>
        <taxon>Arachnida</taxon>
        <taxon>Acari</taxon>
        <taxon>Acariformes</taxon>
        <taxon>Sarcoptiformes</taxon>
        <taxon>Astigmata</taxon>
        <taxon>Psoroptidia</taxon>
        <taxon>Analgoidea</taxon>
        <taxon>Pyroglyphidae</taxon>
        <taxon>Pyroglyphinae</taxon>
        <taxon>Euroglyphus</taxon>
    </lineage>
</organism>
<evidence type="ECO:0000313" key="1">
    <source>
        <dbReference type="EMBL" id="OTF69785.1"/>
    </source>
</evidence>